<organism evidence="1 2">
    <name type="scientific">Carya illinoinensis</name>
    <name type="common">Pecan</name>
    <dbReference type="NCBI Taxonomy" id="32201"/>
    <lineage>
        <taxon>Eukaryota</taxon>
        <taxon>Viridiplantae</taxon>
        <taxon>Streptophyta</taxon>
        <taxon>Embryophyta</taxon>
        <taxon>Tracheophyta</taxon>
        <taxon>Spermatophyta</taxon>
        <taxon>Magnoliopsida</taxon>
        <taxon>eudicotyledons</taxon>
        <taxon>Gunneridae</taxon>
        <taxon>Pentapetalae</taxon>
        <taxon>rosids</taxon>
        <taxon>fabids</taxon>
        <taxon>Fagales</taxon>
        <taxon>Juglandaceae</taxon>
        <taxon>Carya</taxon>
    </lineage>
</organism>
<comment type="caution">
    <text evidence="1">The sequence shown here is derived from an EMBL/GenBank/DDBJ whole genome shotgun (WGS) entry which is preliminary data.</text>
</comment>
<dbReference type="PANTHER" id="PTHR31549:SF191">
    <property type="entry name" value="DUF247 DOMAIN PROTEIN"/>
    <property type="match status" value="1"/>
</dbReference>
<protein>
    <submittedName>
        <fullName evidence="1">Uncharacterized protein</fullName>
    </submittedName>
</protein>
<reference evidence="1" key="1">
    <citation type="submission" date="2020-12" db="EMBL/GenBank/DDBJ databases">
        <title>WGS assembly of Carya illinoinensis cv. Pawnee.</title>
        <authorList>
            <person name="Platts A."/>
            <person name="Shu S."/>
            <person name="Wright S."/>
            <person name="Barry K."/>
            <person name="Edger P."/>
            <person name="Pires J.C."/>
            <person name="Schmutz J."/>
        </authorList>
    </citation>
    <scope>NUCLEOTIDE SEQUENCE</scope>
    <source>
        <tissue evidence="1">Leaf</tissue>
    </source>
</reference>
<gene>
    <name evidence="1" type="ORF">CIPAW_15G178200</name>
</gene>
<keyword evidence="2" id="KW-1185">Reference proteome</keyword>
<dbReference type="AlphaFoldDB" id="A0A8T1N8T3"/>
<dbReference type="Pfam" id="PF03140">
    <property type="entry name" value="DUF247"/>
    <property type="match status" value="1"/>
</dbReference>
<dbReference type="InterPro" id="IPR004158">
    <property type="entry name" value="DUF247_pln"/>
</dbReference>
<name>A0A8T1N8T3_CARIL</name>
<dbReference type="PANTHER" id="PTHR31549">
    <property type="entry name" value="PROTEIN, PUTATIVE (DUF247)-RELATED-RELATED"/>
    <property type="match status" value="1"/>
</dbReference>
<evidence type="ECO:0000313" key="2">
    <source>
        <dbReference type="Proteomes" id="UP000811609"/>
    </source>
</evidence>
<evidence type="ECO:0000313" key="1">
    <source>
        <dbReference type="EMBL" id="KAG6628109.1"/>
    </source>
</evidence>
<proteinExistence type="predicted"/>
<sequence length="127" mass="14497">MPKIQKVLALLYGHKNFKKYFEPIVVSLGPIHHGKKEYQAVEDFKLGMASKFVEESGRSGEFLLGKIAKNIKQLKQYLNQKVVEKYDDETLAWMLFVDGCAVLQSIHSAFKPGLIKKLKIKNDQMAI</sequence>
<dbReference type="Proteomes" id="UP000811609">
    <property type="component" value="Chromosome 15"/>
</dbReference>
<accession>A0A8T1N8T3</accession>
<dbReference type="EMBL" id="CM031823">
    <property type="protein sequence ID" value="KAG6628109.1"/>
    <property type="molecule type" value="Genomic_DNA"/>
</dbReference>